<reference evidence="3" key="1">
    <citation type="submission" date="2017-04" db="EMBL/GenBank/DDBJ databases">
        <title>Plasmodium gonderi genome.</title>
        <authorList>
            <person name="Arisue N."/>
            <person name="Honma H."/>
            <person name="Kawai S."/>
            <person name="Tougan T."/>
            <person name="Tanabe K."/>
            <person name="Horii T."/>
        </authorList>
    </citation>
    <scope>NUCLEOTIDE SEQUENCE [LARGE SCALE GENOMIC DNA]</scope>
    <source>
        <strain evidence="3">ATCC 30045</strain>
    </source>
</reference>
<dbReference type="OrthoDB" id="370755at2759"/>
<gene>
    <name evidence="2" type="ORF">PGO_112850</name>
</gene>
<name>A0A1Y1JH42_PLAGO</name>
<dbReference type="EMBL" id="BDQF01000012">
    <property type="protein sequence ID" value="GAW81831.1"/>
    <property type="molecule type" value="Genomic_DNA"/>
</dbReference>
<feature type="region of interest" description="Disordered" evidence="1">
    <location>
        <begin position="64"/>
        <end position="90"/>
    </location>
</feature>
<comment type="caution">
    <text evidence="2">The sequence shown here is derived from an EMBL/GenBank/DDBJ whole genome shotgun (WGS) entry which is preliminary data.</text>
</comment>
<feature type="compositionally biased region" description="Basic and acidic residues" evidence="1">
    <location>
        <begin position="76"/>
        <end position="90"/>
    </location>
</feature>
<dbReference type="Proteomes" id="UP000195521">
    <property type="component" value="Unassembled WGS sequence"/>
</dbReference>
<keyword evidence="3" id="KW-1185">Reference proteome</keyword>
<feature type="compositionally biased region" description="Basic and acidic residues" evidence="1">
    <location>
        <begin position="297"/>
        <end position="306"/>
    </location>
</feature>
<dbReference type="OMA" id="FYIYNNE"/>
<dbReference type="GeneID" id="39748563"/>
<sequence>MKKRIFLKTLLNMERRFFFNRPTKGQVNKIVHEYFYLDQKMDKVVCHSELDKLLQVEQQGEQQISQETKGQCSNLEDNHNKGKKWGEENKHMNDKNVDHRVKEEISPSEEEIFLSEKLKDAVNNYIGNYVHSSKCFTHLCVFYIYNNEKKKFLDLMKNFSKYCFGYEDLFILFYLICKINYKNEDILQNILNVFEIYYYKIDSTFSYPISELFFAPHTNLNTALNSLPLIYKIKLLNADRCFNEWGKNFWCTYKIGQGGGEPAAVYKGKGMQKSGETAGNGKSEKTAENAENAGNGKSEKIGKIGKIENFAEGDTQTDRAEPQQGRRRKEHAVGVDDSEVANILENLQDVDMENYEKDVSKESVKFINLNVKREKQKMKMREMKFKGLKLKSTLLTQIKKHVEKMKDIKTKGGELTEEKKMFEIKEILTIFIHDKELAHKNMYIKDMIEDVIKCITNYGNTPILCKNMLTFLVFMDTQKYHANKKLNKAIEFTLAAHIGSMDGLSEQTIYDFINEKTNMEEHNGSVSHTYDVLHFLYNQDYTYNFNLYDENIFYENKFNNVTKRLLKNFFFLVSYMLRLSFLKLPILKSYLNSFDFFFAIFIKNENISSFFHIAHISFICESFVQQKIIDLNITKKLMHIVHHEVQNFLNYFQDGKMNTHEYQCVNKRGEKNAHISESQSSTENLISEYSYILFLNDILTILHFLHFFNLNLEKLHTQLFTICLGNLIYLNDTQKLILFNCIEGIKKRTPSSFYKPILNYFMYEKNLDFFLARNKNIQKDSLGLLLIN</sequence>
<accession>A0A1Y1JH42</accession>
<evidence type="ECO:0000313" key="3">
    <source>
        <dbReference type="Proteomes" id="UP000195521"/>
    </source>
</evidence>
<evidence type="ECO:0000256" key="1">
    <source>
        <dbReference type="SAM" id="MobiDB-lite"/>
    </source>
</evidence>
<feature type="region of interest" description="Disordered" evidence="1">
    <location>
        <begin position="271"/>
        <end position="333"/>
    </location>
</feature>
<organism evidence="2 3">
    <name type="scientific">Plasmodium gonderi</name>
    <dbReference type="NCBI Taxonomy" id="77519"/>
    <lineage>
        <taxon>Eukaryota</taxon>
        <taxon>Sar</taxon>
        <taxon>Alveolata</taxon>
        <taxon>Apicomplexa</taxon>
        <taxon>Aconoidasida</taxon>
        <taxon>Haemosporida</taxon>
        <taxon>Plasmodiidae</taxon>
        <taxon>Plasmodium</taxon>
        <taxon>Plasmodium (Plasmodium)</taxon>
    </lineage>
</organism>
<dbReference type="RefSeq" id="XP_028544420.1">
    <property type="nucleotide sequence ID" value="XM_028688619.1"/>
</dbReference>
<proteinExistence type="predicted"/>
<evidence type="ECO:0000313" key="2">
    <source>
        <dbReference type="EMBL" id="GAW81831.1"/>
    </source>
</evidence>
<dbReference type="AlphaFoldDB" id="A0A1Y1JH42"/>
<protein>
    <submittedName>
        <fullName evidence="2">Uncharacterized protein</fullName>
    </submittedName>
</protein>